<dbReference type="Gene3D" id="3.90.76.10">
    <property type="entry name" value="Dipeptide-binding Protein, Domain 1"/>
    <property type="match status" value="1"/>
</dbReference>
<dbReference type="OrthoDB" id="9801912at2"/>
<evidence type="ECO:0000256" key="10">
    <source>
        <dbReference type="ARBA" id="ARBA00072558"/>
    </source>
</evidence>
<comment type="similarity">
    <text evidence="2">Belongs to the bacterial solute-binding protein 5 family.</text>
</comment>
<dbReference type="RefSeq" id="WP_094251440.1">
    <property type="nucleotide sequence ID" value="NZ_JBHLXL010000001.1"/>
</dbReference>
<dbReference type="PROSITE" id="PS51257">
    <property type="entry name" value="PROKAR_LIPOPROTEIN"/>
    <property type="match status" value="1"/>
</dbReference>
<keyword evidence="7" id="KW-0653">Protein transport</keyword>
<dbReference type="Pfam" id="PF00496">
    <property type="entry name" value="SBP_bac_5"/>
    <property type="match status" value="1"/>
</dbReference>
<dbReference type="CDD" id="cd08504">
    <property type="entry name" value="PBP2_OppA"/>
    <property type="match status" value="1"/>
</dbReference>
<dbReference type="GO" id="GO:1904680">
    <property type="term" value="F:peptide transmembrane transporter activity"/>
    <property type="evidence" value="ECO:0007669"/>
    <property type="project" value="TreeGrafter"/>
</dbReference>
<dbReference type="FunFam" id="3.10.105.10:FF:000001">
    <property type="entry name" value="Oligopeptide ABC transporter, oligopeptide-binding protein"/>
    <property type="match status" value="1"/>
</dbReference>
<keyword evidence="8" id="KW-1015">Disulfide bond</keyword>
<evidence type="ECO:0000256" key="8">
    <source>
        <dbReference type="ARBA" id="ARBA00023157"/>
    </source>
</evidence>
<evidence type="ECO:0000256" key="7">
    <source>
        <dbReference type="ARBA" id="ARBA00022927"/>
    </source>
</evidence>
<evidence type="ECO:0000256" key="4">
    <source>
        <dbReference type="ARBA" id="ARBA00022729"/>
    </source>
</evidence>
<gene>
    <name evidence="13" type="ORF">CGZ90_06200</name>
</gene>
<evidence type="ECO:0000256" key="2">
    <source>
        <dbReference type="ARBA" id="ARBA00005695"/>
    </source>
</evidence>
<evidence type="ECO:0000313" key="14">
    <source>
        <dbReference type="Proteomes" id="UP000215059"/>
    </source>
</evidence>
<evidence type="ECO:0000256" key="3">
    <source>
        <dbReference type="ARBA" id="ARBA00022448"/>
    </source>
</evidence>
<dbReference type="PIRSF" id="PIRSF002741">
    <property type="entry name" value="MppA"/>
    <property type="match status" value="1"/>
</dbReference>
<evidence type="ECO:0000256" key="6">
    <source>
        <dbReference type="ARBA" id="ARBA00022856"/>
    </source>
</evidence>
<evidence type="ECO:0000256" key="9">
    <source>
        <dbReference type="ARBA" id="ARBA00063980"/>
    </source>
</evidence>
<organism evidence="13 14">
    <name type="scientific">Fictibacillus aquaticus</name>
    <dbReference type="NCBI Taxonomy" id="2021314"/>
    <lineage>
        <taxon>Bacteria</taxon>
        <taxon>Bacillati</taxon>
        <taxon>Bacillota</taxon>
        <taxon>Bacilli</taxon>
        <taxon>Bacillales</taxon>
        <taxon>Fictibacillaceae</taxon>
        <taxon>Fictibacillus</taxon>
    </lineage>
</organism>
<feature type="signal peptide" evidence="11">
    <location>
        <begin position="1"/>
        <end position="21"/>
    </location>
</feature>
<evidence type="ECO:0000256" key="5">
    <source>
        <dbReference type="ARBA" id="ARBA00022764"/>
    </source>
</evidence>
<dbReference type="FunFam" id="3.90.76.10:FF:000001">
    <property type="entry name" value="Oligopeptide ABC transporter substrate-binding protein"/>
    <property type="match status" value="1"/>
</dbReference>
<comment type="subcellular location">
    <subcellularLocation>
        <location evidence="1">Periplasm</location>
    </subcellularLocation>
</comment>
<dbReference type="EMBL" id="NOII01000001">
    <property type="protein sequence ID" value="OYD59479.1"/>
    <property type="molecule type" value="Genomic_DNA"/>
</dbReference>
<evidence type="ECO:0000256" key="1">
    <source>
        <dbReference type="ARBA" id="ARBA00004418"/>
    </source>
</evidence>
<comment type="caution">
    <text evidence="13">The sequence shown here is derived from an EMBL/GenBank/DDBJ whole genome shotgun (WGS) entry which is preliminary data.</text>
</comment>
<dbReference type="InterPro" id="IPR039424">
    <property type="entry name" value="SBP_5"/>
</dbReference>
<dbReference type="Proteomes" id="UP000215059">
    <property type="component" value="Unassembled WGS sequence"/>
</dbReference>
<proteinExistence type="inferred from homology"/>
<name>A0A235FE54_9BACL</name>
<dbReference type="AlphaFoldDB" id="A0A235FE54"/>
<evidence type="ECO:0000313" key="13">
    <source>
        <dbReference type="EMBL" id="OYD59479.1"/>
    </source>
</evidence>
<protein>
    <recommendedName>
        <fullName evidence="10">Periplasmic oligopeptide-binding protein OppA</fullName>
    </recommendedName>
</protein>
<keyword evidence="4 11" id="KW-0732">Signal</keyword>
<dbReference type="GO" id="GO:0015833">
    <property type="term" value="P:peptide transport"/>
    <property type="evidence" value="ECO:0007669"/>
    <property type="project" value="UniProtKB-KW"/>
</dbReference>
<evidence type="ECO:0000259" key="12">
    <source>
        <dbReference type="Pfam" id="PF00496"/>
    </source>
</evidence>
<sequence>MKKTPLKVLSAILFSSLMLTACTGTGSKNDSRTENGSGNVPQVLNLLEKSEIPSMDTSKATDSVSFDVMNNVFEGLYRLDKNNKPVPGAAKSVDISKDGKTYTFHINENAKWSNGDPVTAEDFVYAWKKALHPETLSEYAYIMGPIKNANAIQNSKDPLYGKVDELGIKAVDAATLEVQLEAPAPYFLGLTGFPTFYPQNEKYVTSQGDKYALEVENMIYNGPFVLSEWKHEEGWVYKKNSQYWDKKSVKLDQINVNIVKDVGTGVNLYNTNESDFVYLSSEYVDQYKDNEDFNTILDSTVFFMRMNQKTKGLNNLDIRKAIDMAWDKQGLTDVILNDGSIPANFYVPKDFVSSPGGTDFRKENGNLGEYNPVKAKELWKKGLKAIGEKGLKLELLNYDSENSKKVGEMIQSQLETNLPGLKITINPQPFKQKLKLETKKEYDISYAGWGPDYQVAMTFLDMWITDGSHNQSNYSNPEYDRLIQEANAEIDQEKRWKHLLDAEKLMFADQVISPMFQEGHAYLQRGKVKDILFHSFGPRKSFKWTYISSE</sequence>
<dbReference type="InterPro" id="IPR030678">
    <property type="entry name" value="Peptide/Ni-bd"/>
</dbReference>
<dbReference type="Gene3D" id="3.10.105.10">
    <property type="entry name" value="Dipeptide-binding Protein, Domain 3"/>
    <property type="match status" value="1"/>
</dbReference>
<accession>A0A235FE54</accession>
<dbReference type="FunFam" id="3.40.190.10:FF:000018">
    <property type="entry name" value="Oligopeptide ABC transporter, oligopeptide-binding protein"/>
    <property type="match status" value="1"/>
</dbReference>
<dbReference type="PANTHER" id="PTHR30290">
    <property type="entry name" value="PERIPLASMIC BINDING COMPONENT OF ABC TRANSPORTER"/>
    <property type="match status" value="1"/>
</dbReference>
<evidence type="ECO:0000256" key="11">
    <source>
        <dbReference type="SAM" id="SignalP"/>
    </source>
</evidence>
<dbReference type="PANTHER" id="PTHR30290:SF10">
    <property type="entry name" value="PERIPLASMIC OLIGOPEPTIDE-BINDING PROTEIN-RELATED"/>
    <property type="match status" value="1"/>
</dbReference>
<comment type="subunit">
    <text evidence="9">The complex is composed of two ATP-binding proteins (OppD and OppF), two transmembrane proteins (OppB and OppC) and a solute-binding protein (OppA).</text>
</comment>
<dbReference type="GO" id="GO:0015031">
    <property type="term" value="P:protein transport"/>
    <property type="evidence" value="ECO:0007669"/>
    <property type="project" value="UniProtKB-KW"/>
</dbReference>
<dbReference type="GO" id="GO:0043190">
    <property type="term" value="C:ATP-binding cassette (ABC) transporter complex"/>
    <property type="evidence" value="ECO:0007669"/>
    <property type="project" value="InterPro"/>
</dbReference>
<feature type="chain" id="PRO_5039669118" description="Periplasmic oligopeptide-binding protein OppA" evidence="11">
    <location>
        <begin position="22"/>
        <end position="550"/>
    </location>
</feature>
<dbReference type="Gene3D" id="3.40.190.10">
    <property type="entry name" value="Periplasmic binding protein-like II"/>
    <property type="match status" value="1"/>
</dbReference>
<reference evidence="13 14" key="1">
    <citation type="submission" date="2017-07" db="EMBL/GenBank/DDBJ databases">
        <title>Fictibacillus sp. nov. GDSW-R2A3 Genome sequencing and assembly.</title>
        <authorList>
            <person name="Mayilraj S."/>
        </authorList>
    </citation>
    <scope>NUCLEOTIDE SEQUENCE [LARGE SCALE GENOMIC DNA]</scope>
    <source>
        <strain evidence="13 14">GDSW-R2A3</strain>
    </source>
</reference>
<dbReference type="GO" id="GO:0030288">
    <property type="term" value="C:outer membrane-bounded periplasmic space"/>
    <property type="evidence" value="ECO:0007669"/>
    <property type="project" value="UniProtKB-ARBA"/>
</dbReference>
<keyword evidence="5" id="KW-0574">Periplasm</keyword>
<keyword evidence="6" id="KW-0571">Peptide transport</keyword>
<keyword evidence="14" id="KW-1185">Reference proteome</keyword>
<dbReference type="InterPro" id="IPR000914">
    <property type="entry name" value="SBP_5_dom"/>
</dbReference>
<feature type="domain" description="Solute-binding protein family 5" evidence="12">
    <location>
        <begin position="84"/>
        <end position="467"/>
    </location>
</feature>
<dbReference type="SUPFAM" id="SSF53850">
    <property type="entry name" value="Periplasmic binding protein-like II"/>
    <property type="match status" value="1"/>
</dbReference>
<keyword evidence="3" id="KW-0813">Transport</keyword>